<dbReference type="EC" id="3.1.-.-" evidence="2"/>
<dbReference type="Pfam" id="PF01713">
    <property type="entry name" value="Smr"/>
    <property type="match status" value="1"/>
</dbReference>
<dbReference type="InterPro" id="IPR002625">
    <property type="entry name" value="Smr_dom"/>
</dbReference>
<dbReference type="InterPro" id="IPR036063">
    <property type="entry name" value="Smr_dom_sf"/>
</dbReference>
<sequence length="187" mass="21049">MNPEDKSLFLDAMEDVQRSDAVPTSTGSPPQPRAPASLWTPASWITFSPPAFLDVIPLAEPLAFRREGVQLGVIDKLRLGKYPRQASLTLLRQPVEQCRQQLYTFIRQAERDGLRNLIIIHGKGRDDKSHANIVRSYLARWLTEFEAVQAFCVAQPHHGGSGACYVALRKSSEAKLETRERLAKRSR</sequence>
<evidence type="ECO:0000313" key="2">
    <source>
        <dbReference type="EMBL" id="VTP67535.1"/>
    </source>
</evidence>
<gene>
    <name evidence="2" type="primary">smrA</name>
    <name evidence="2" type="ORF">NCTC13032_03096</name>
</gene>
<keyword evidence="2" id="KW-0540">Nuclease</keyword>
<dbReference type="PANTHER" id="PTHR35562:SF2">
    <property type="entry name" value="DNA ENDONUCLEASE SMRA-RELATED"/>
    <property type="match status" value="1"/>
</dbReference>
<dbReference type="Gene3D" id="3.30.1370.110">
    <property type="match status" value="1"/>
</dbReference>
<dbReference type="AlphaFoldDB" id="A0A4U9HUF7"/>
<keyword evidence="2" id="KW-0255">Endonuclease</keyword>
<feature type="domain" description="Smr" evidence="1">
    <location>
        <begin position="95"/>
        <end position="169"/>
    </location>
</feature>
<name>A0A4U9HUF7_9ENTR</name>
<keyword evidence="2" id="KW-0378">Hydrolase</keyword>
<dbReference type="PROSITE" id="PS50828">
    <property type="entry name" value="SMR"/>
    <property type="match status" value="1"/>
</dbReference>
<accession>A0A4U9HUF7</accession>
<protein>
    <submittedName>
        <fullName evidence="2">Probable DNA endonuclease SmrA</fullName>
        <ecNumber evidence="2">3.1.-.-</ecNumber>
    </submittedName>
</protein>
<dbReference type="InterPro" id="IPR047688">
    <property type="entry name" value="Endonuc_SmrA"/>
</dbReference>
<organism evidence="2 3">
    <name type="scientific">Leclercia adecarboxylata</name>
    <dbReference type="NCBI Taxonomy" id="83655"/>
    <lineage>
        <taxon>Bacteria</taxon>
        <taxon>Pseudomonadati</taxon>
        <taxon>Pseudomonadota</taxon>
        <taxon>Gammaproteobacteria</taxon>
        <taxon>Enterobacterales</taxon>
        <taxon>Enterobacteriaceae</taxon>
        <taxon>Leclercia</taxon>
    </lineage>
</organism>
<reference evidence="2 3" key="1">
    <citation type="submission" date="2019-05" db="EMBL/GenBank/DDBJ databases">
        <authorList>
            <consortium name="Pathogen Informatics"/>
        </authorList>
    </citation>
    <scope>NUCLEOTIDE SEQUENCE [LARGE SCALE GENOMIC DNA]</scope>
    <source>
        <strain evidence="2 3">NCTC13032</strain>
    </source>
</reference>
<dbReference type="GO" id="GO:0016787">
    <property type="term" value="F:hydrolase activity"/>
    <property type="evidence" value="ECO:0007669"/>
    <property type="project" value="UniProtKB-KW"/>
</dbReference>
<evidence type="ECO:0000259" key="1">
    <source>
        <dbReference type="PROSITE" id="PS50828"/>
    </source>
</evidence>
<dbReference type="SMART" id="SM00463">
    <property type="entry name" value="SMR"/>
    <property type="match status" value="1"/>
</dbReference>
<proteinExistence type="predicted"/>
<dbReference type="STRING" id="83655.APT61_12080"/>
<dbReference type="SUPFAM" id="SSF160443">
    <property type="entry name" value="SMR domain-like"/>
    <property type="match status" value="1"/>
</dbReference>
<dbReference type="Proteomes" id="UP000310719">
    <property type="component" value="Chromosome"/>
</dbReference>
<evidence type="ECO:0000313" key="3">
    <source>
        <dbReference type="Proteomes" id="UP000310719"/>
    </source>
</evidence>
<dbReference type="GO" id="GO:0004520">
    <property type="term" value="F:DNA endonuclease activity"/>
    <property type="evidence" value="ECO:0007669"/>
    <property type="project" value="TreeGrafter"/>
</dbReference>
<dbReference type="NCBIfam" id="NF033154">
    <property type="entry name" value="endonuc_SmrA"/>
    <property type="match status" value="1"/>
</dbReference>
<dbReference type="EMBL" id="LR590464">
    <property type="protein sequence ID" value="VTP67535.1"/>
    <property type="molecule type" value="Genomic_DNA"/>
</dbReference>
<dbReference type="PANTHER" id="PTHR35562">
    <property type="entry name" value="DNA ENDONUCLEASE SMRA-RELATED"/>
    <property type="match status" value="1"/>
</dbReference>